<dbReference type="InterPro" id="IPR000595">
    <property type="entry name" value="cNMP-bd_dom"/>
</dbReference>
<reference evidence="2" key="1">
    <citation type="journal article" date="2020" name="mSystems">
        <title>Genome- and Community-Level Interaction Insights into Carbon Utilization and Element Cycling Functions of Hydrothermarchaeota in Hydrothermal Sediment.</title>
        <authorList>
            <person name="Zhou Z."/>
            <person name="Liu Y."/>
            <person name="Xu W."/>
            <person name="Pan J."/>
            <person name="Luo Z.H."/>
            <person name="Li M."/>
        </authorList>
    </citation>
    <scope>NUCLEOTIDE SEQUENCE [LARGE SCALE GENOMIC DNA]</scope>
    <source>
        <strain evidence="2">SpSt-1182</strain>
    </source>
</reference>
<dbReference type="SUPFAM" id="SSF51206">
    <property type="entry name" value="cAMP-binding domain-like"/>
    <property type="match status" value="1"/>
</dbReference>
<dbReference type="Proteomes" id="UP000885672">
    <property type="component" value="Unassembled WGS sequence"/>
</dbReference>
<sequence>MDTREFLKGVEGFRRLADEHIDLLVPLAKVRQVDAGTMIDVQGDPAERFYILVQGRVVVVLATDFGVSRNSYIVTSLGPGEMFAWSGMVGNLKYTAGGEAMTDVTVLEFNVAELEKAFEADPELGYHFMRSVARTVSSRLRHMQLQFVKQAAIRESVE</sequence>
<dbReference type="AlphaFoldDB" id="A0A7V0XFW2"/>
<feature type="domain" description="Cyclic nucleotide-binding" evidence="1">
    <location>
        <begin position="12"/>
        <end position="135"/>
    </location>
</feature>
<dbReference type="EMBL" id="DSBX01000306">
    <property type="protein sequence ID" value="HDR00205.1"/>
    <property type="molecule type" value="Genomic_DNA"/>
</dbReference>
<dbReference type="PANTHER" id="PTHR24567">
    <property type="entry name" value="CRP FAMILY TRANSCRIPTIONAL REGULATORY PROTEIN"/>
    <property type="match status" value="1"/>
</dbReference>
<comment type="caution">
    <text evidence="2">The sequence shown here is derived from an EMBL/GenBank/DDBJ whole genome shotgun (WGS) entry which is preliminary data.</text>
</comment>
<dbReference type="InterPro" id="IPR018490">
    <property type="entry name" value="cNMP-bd_dom_sf"/>
</dbReference>
<accession>A0A7V0XFW2</accession>
<protein>
    <submittedName>
        <fullName evidence="2">Crp/Fnr family transcriptional regulator</fullName>
    </submittedName>
</protein>
<dbReference type="GO" id="GO:0005829">
    <property type="term" value="C:cytosol"/>
    <property type="evidence" value="ECO:0007669"/>
    <property type="project" value="TreeGrafter"/>
</dbReference>
<dbReference type="Gene3D" id="2.60.120.10">
    <property type="entry name" value="Jelly Rolls"/>
    <property type="match status" value="1"/>
</dbReference>
<dbReference type="InterPro" id="IPR014710">
    <property type="entry name" value="RmlC-like_jellyroll"/>
</dbReference>
<dbReference type="SMART" id="SM00100">
    <property type="entry name" value="cNMP"/>
    <property type="match status" value="1"/>
</dbReference>
<dbReference type="GO" id="GO:0003700">
    <property type="term" value="F:DNA-binding transcription factor activity"/>
    <property type="evidence" value="ECO:0007669"/>
    <property type="project" value="TreeGrafter"/>
</dbReference>
<name>A0A7V0XFW2_UNCW3</name>
<gene>
    <name evidence="2" type="ORF">ENN51_07995</name>
</gene>
<proteinExistence type="predicted"/>
<dbReference type="PROSITE" id="PS50042">
    <property type="entry name" value="CNMP_BINDING_3"/>
    <property type="match status" value="1"/>
</dbReference>
<dbReference type="InterPro" id="IPR050397">
    <property type="entry name" value="Env_Response_Regulators"/>
</dbReference>
<dbReference type="PANTHER" id="PTHR24567:SF74">
    <property type="entry name" value="HTH-TYPE TRANSCRIPTIONAL REGULATOR ARCR"/>
    <property type="match status" value="1"/>
</dbReference>
<organism evidence="2">
    <name type="scientific">candidate division WOR-3 bacterium</name>
    <dbReference type="NCBI Taxonomy" id="2052148"/>
    <lineage>
        <taxon>Bacteria</taxon>
        <taxon>Bacteria division WOR-3</taxon>
    </lineage>
</organism>
<dbReference type="CDD" id="cd00038">
    <property type="entry name" value="CAP_ED"/>
    <property type="match status" value="1"/>
</dbReference>
<dbReference type="Pfam" id="PF00027">
    <property type="entry name" value="cNMP_binding"/>
    <property type="match status" value="1"/>
</dbReference>
<evidence type="ECO:0000313" key="2">
    <source>
        <dbReference type="EMBL" id="HDR00205.1"/>
    </source>
</evidence>
<evidence type="ECO:0000259" key="1">
    <source>
        <dbReference type="PROSITE" id="PS50042"/>
    </source>
</evidence>